<evidence type="ECO:0000256" key="3">
    <source>
        <dbReference type="ARBA" id="ARBA00016113"/>
    </source>
</evidence>
<comment type="function">
    <text evidence="1">This subunit might be involved in maturation of a crRNA intermediate to its mature form.</text>
</comment>
<evidence type="ECO:0000256" key="2">
    <source>
        <dbReference type="ARBA" id="ARBA00006680"/>
    </source>
</evidence>
<gene>
    <name evidence="8" type="ORF">APZ18_07650</name>
</gene>
<dbReference type="Proteomes" id="UP000050833">
    <property type="component" value="Unassembled WGS sequence"/>
</dbReference>
<sequence length="369" mass="42380">MENYIKRYKIKLKTLSPVFIGSGKEINKKEYVYYRDSQEVYIPDMNRLFHDILDRNLDDEYQQYLMSENMPLLNWLKSVGYSDSEIKKLCNIHMDCSDALENLNRPIAIQQFVKDVYGLPYIPGSSLKGVLRTCLLAEDIMKNPEKYDRIRRNVINADPIYKGRPVRKFLGREIKQAESLCFNNLNCKEGKREDALNDEMKGVIISDSKPLKYKDLTLCQKVDIGLNGGKNALNILRESLRAGVTVEFDLSIDTKIVSLTKADIEQAVQNFYNMYKKVYVDKFIKTTAEKNTIYLGGGCGYGTKTVMYNLLTGKSMLETVAKIMNVRFRKHGHNKDVKNGVSPHMLKCTNYCGNIVEMGKCRIEISEES</sequence>
<evidence type="ECO:0000256" key="6">
    <source>
        <dbReference type="ARBA" id="ARBA00031720"/>
    </source>
</evidence>
<dbReference type="Pfam" id="PF03787">
    <property type="entry name" value="RAMPs"/>
    <property type="match status" value="1"/>
</dbReference>
<dbReference type="RefSeq" id="WP_055943478.1">
    <property type="nucleotide sequence ID" value="NZ_LLKB01000005.1"/>
</dbReference>
<evidence type="ECO:0000256" key="4">
    <source>
        <dbReference type="ARBA" id="ARBA00022884"/>
    </source>
</evidence>
<comment type="caution">
    <text evidence="8">The sequence shown here is derived from an EMBL/GenBank/DDBJ whole genome shotgun (WGS) entry which is preliminary data.</text>
</comment>
<name>A0AAW3JS11_9FIRM</name>
<keyword evidence="4" id="KW-0694">RNA-binding</keyword>
<organism evidence="8 9">
    <name type="scientific">Butyribacter intestini</name>
    <dbReference type="NCBI Taxonomy" id="1703332"/>
    <lineage>
        <taxon>Bacteria</taxon>
        <taxon>Bacillati</taxon>
        <taxon>Bacillota</taxon>
        <taxon>Clostridia</taxon>
        <taxon>Lachnospirales</taxon>
        <taxon>Lachnospiraceae</taxon>
        <taxon>Butyribacter</taxon>
    </lineage>
</organism>
<dbReference type="InterPro" id="IPR010173">
    <property type="entry name" value="CRISPR-assoc_Csm5"/>
</dbReference>
<protein>
    <recommendedName>
        <fullName evidence="3">CRISPR system Cms protein Csm5</fullName>
    </recommendedName>
    <alternativeName>
        <fullName evidence="6">CRISPR type III A-associated protein Csm5</fullName>
    </alternativeName>
</protein>
<dbReference type="EMBL" id="LLKB01000005">
    <property type="protein sequence ID" value="KQC84611.1"/>
    <property type="molecule type" value="Genomic_DNA"/>
</dbReference>
<feature type="domain" description="CRISPR type III-associated protein" evidence="7">
    <location>
        <begin position="11"/>
        <end position="257"/>
    </location>
</feature>
<evidence type="ECO:0000256" key="5">
    <source>
        <dbReference type="ARBA" id="ARBA00023118"/>
    </source>
</evidence>
<evidence type="ECO:0000256" key="1">
    <source>
        <dbReference type="ARBA" id="ARBA00003088"/>
    </source>
</evidence>
<keyword evidence="5" id="KW-0051">Antiviral defense</keyword>
<dbReference type="InterPro" id="IPR005537">
    <property type="entry name" value="RAMP_III_fam"/>
</dbReference>
<evidence type="ECO:0000313" key="9">
    <source>
        <dbReference type="Proteomes" id="UP000050833"/>
    </source>
</evidence>
<comment type="similarity">
    <text evidence="2">Belongs to the CRISPR-associated Csm5 family.</text>
</comment>
<dbReference type="PANTHER" id="PTHR38007:SF1">
    <property type="entry name" value="CRISPR SYSTEM CMS PROTEIN CSM5"/>
    <property type="match status" value="1"/>
</dbReference>
<accession>A0AAW3JS11</accession>
<proteinExistence type="inferred from homology"/>
<evidence type="ECO:0000313" key="8">
    <source>
        <dbReference type="EMBL" id="KQC84611.1"/>
    </source>
</evidence>
<dbReference type="GO" id="GO:0051607">
    <property type="term" value="P:defense response to virus"/>
    <property type="evidence" value="ECO:0007669"/>
    <property type="project" value="UniProtKB-KW"/>
</dbReference>
<dbReference type="GO" id="GO:0003723">
    <property type="term" value="F:RNA binding"/>
    <property type="evidence" value="ECO:0007669"/>
    <property type="project" value="UniProtKB-KW"/>
</dbReference>
<dbReference type="AlphaFoldDB" id="A0AAW3JS11"/>
<evidence type="ECO:0000259" key="7">
    <source>
        <dbReference type="Pfam" id="PF03787"/>
    </source>
</evidence>
<keyword evidence="9" id="KW-1185">Reference proteome</keyword>
<reference evidence="8 9" key="1">
    <citation type="submission" date="2015-10" db="EMBL/GenBank/DDBJ databases">
        <title>Butyribacter intestini gen. nov., sp. nov., a butyric acid-producing bacterium of the family Lachnospiraceae isolated from the human faeces.</title>
        <authorList>
            <person name="Zou Y."/>
            <person name="Xue W."/>
            <person name="Luo G."/>
            <person name="Lv M."/>
        </authorList>
    </citation>
    <scope>NUCLEOTIDE SEQUENCE [LARGE SCALE GENOMIC DNA]</scope>
    <source>
        <strain evidence="8 9">TF01-11</strain>
    </source>
</reference>
<dbReference type="NCBIfam" id="TIGR01899">
    <property type="entry name" value="cas_TM1807_csm5"/>
    <property type="match status" value="1"/>
</dbReference>
<dbReference type="PANTHER" id="PTHR38007">
    <property type="entry name" value="CRISPR SYSTEM CMS PROTEIN CSM5"/>
    <property type="match status" value="1"/>
</dbReference>